<organism evidence="2 3">
    <name type="scientific">Pseudonocardia yunnanensis</name>
    <dbReference type="NCBI Taxonomy" id="58107"/>
    <lineage>
        <taxon>Bacteria</taxon>
        <taxon>Bacillati</taxon>
        <taxon>Actinomycetota</taxon>
        <taxon>Actinomycetes</taxon>
        <taxon>Pseudonocardiales</taxon>
        <taxon>Pseudonocardiaceae</taxon>
        <taxon>Pseudonocardia</taxon>
    </lineage>
</organism>
<evidence type="ECO:0000259" key="1">
    <source>
        <dbReference type="Pfam" id="PF01261"/>
    </source>
</evidence>
<keyword evidence="3" id="KW-1185">Reference proteome</keyword>
<dbReference type="PANTHER" id="PTHR12110:SF41">
    <property type="entry name" value="INOSOSE DEHYDRATASE"/>
    <property type="match status" value="1"/>
</dbReference>
<sequence>MTRASVTVAPLSVQLYTVREMLAADLAGTLHRLAALGFTQVEPFAFTTYGEALGHAMADAGLTAPTTHQRFIGEDAEPVFAAAAAIGIGTVIDPRVDRGRWGSVADVERIAADLNAAAVVAARHGVRVGYHNHAQELEIVLDGRTALEVFAENLDEGVMLEVDTYWAAVAGQDPVALLRRLGDRVEAVHLKDGPATTDVKDQVAVGHGGMPIRGIIDATPHALRVIELDDSRADRFQAVADSYAWLAAEGLA</sequence>
<gene>
    <name evidence="2" type="ORF">ACFSJD_20740</name>
</gene>
<proteinExistence type="predicted"/>
<dbReference type="Gene3D" id="3.20.20.150">
    <property type="entry name" value="Divalent-metal-dependent TIM barrel enzymes"/>
    <property type="match status" value="1"/>
</dbReference>
<dbReference type="SUPFAM" id="SSF51658">
    <property type="entry name" value="Xylose isomerase-like"/>
    <property type="match status" value="1"/>
</dbReference>
<name>A0ABW4EWW4_9PSEU</name>
<reference evidence="3" key="1">
    <citation type="journal article" date="2019" name="Int. J. Syst. Evol. Microbiol.">
        <title>The Global Catalogue of Microorganisms (GCM) 10K type strain sequencing project: providing services to taxonomists for standard genome sequencing and annotation.</title>
        <authorList>
            <consortium name="The Broad Institute Genomics Platform"/>
            <consortium name="The Broad Institute Genome Sequencing Center for Infectious Disease"/>
            <person name="Wu L."/>
            <person name="Ma J."/>
        </authorList>
    </citation>
    <scope>NUCLEOTIDE SEQUENCE [LARGE SCALE GENOMIC DNA]</scope>
    <source>
        <strain evidence="3">CCM 7043</strain>
    </source>
</reference>
<dbReference type="Proteomes" id="UP001597114">
    <property type="component" value="Unassembled WGS sequence"/>
</dbReference>
<comment type="caution">
    <text evidence="2">The sequence shown here is derived from an EMBL/GenBank/DDBJ whole genome shotgun (WGS) entry which is preliminary data.</text>
</comment>
<dbReference type="InterPro" id="IPR050312">
    <property type="entry name" value="IolE/XylAMocC-like"/>
</dbReference>
<evidence type="ECO:0000313" key="3">
    <source>
        <dbReference type="Proteomes" id="UP001597114"/>
    </source>
</evidence>
<dbReference type="InterPro" id="IPR013022">
    <property type="entry name" value="Xyl_isomerase-like_TIM-brl"/>
</dbReference>
<dbReference type="RefSeq" id="WP_344723576.1">
    <property type="nucleotide sequence ID" value="NZ_BAAAUS010000020.1"/>
</dbReference>
<dbReference type="InterPro" id="IPR036237">
    <property type="entry name" value="Xyl_isomerase-like_sf"/>
</dbReference>
<evidence type="ECO:0000313" key="2">
    <source>
        <dbReference type="EMBL" id="MFD1519936.1"/>
    </source>
</evidence>
<dbReference type="GO" id="GO:0016853">
    <property type="term" value="F:isomerase activity"/>
    <property type="evidence" value="ECO:0007669"/>
    <property type="project" value="UniProtKB-KW"/>
</dbReference>
<accession>A0ABW4EWW4</accession>
<feature type="domain" description="Xylose isomerase-like TIM barrel" evidence="1">
    <location>
        <begin position="34"/>
        <end position="217"/>
    </location>
</feature>
<keyword evidence="2" id="KW-0413">Isomerase</keyword>
<dbReference type="PANTHER" id="PTHR12110">
    <property type="entry name" value="HYDROXYPYRUVATE ISOMERASE"/>
    <property type="match status" value="1"/>
</dbReference>
<protein>
    <submittedName>
        <fullName evidence="2">Sugar phosphate isomerase/epimerase</fullName>
    </submittedName>
</protein>
<dbReference type="Pfam" id="PF01261">
    <property type="entry name" value="AP_endonuc_2"/>
    <property type="match status" value="1"/>
</dbReference>
<dbReference type="EMBL" id="JBHUCO010000021">
    <property type="protein sequence ID" value="MFD1519936.1"/>
    <property type="molecule type" value="Genomic_DNA"/>
</dbReference>